<dbReference type="eggNOG" id="ENOG5033PAY">
    <property type="taxonomic scope" value="Bacteria"/>
</dbReference>
<comment type="caution">
    <text evidence="2">The sequence shown here is derived from an EMBL/GenBank/DDBJ whole genome shotgun (WGS) entry which is preliminary data.</text>
</comment>
<reference evidence="2 3" key="1">
    <citation type="journal article" date="2014" name="Genome Announc.">
        <title>The Genome Sequence of Bifidobacterium moukalabense DSM 27321 Highlights the Close Phylogenetic Relatedness with the Bifidobacterium dentium Taxon.</title>
        <authorList>
            <person name="Lugli G.A."/>
            <person name="Duranti S."/>
            <person name="Milani C."/>
            <person name="Turroni F."/>
            <person name="Viappiani A."/>
            <person name="Mangifesta M."/>
            <person name="van Sinderen D."/>
            <person name="Ventura M."/>
        </authorList>
    </citation>
    <scope>NUCLEOTIDE SEQUENCE [LARGE SCALE GENOMIC DNA]</scope>
    <source>
        <strain evidence="2 3">DSM 27321</strain>
    </source>
</reference>
<feature type="transmembrane region" description="Helical" evidence="1">
    <location>
        <begin position="84"/>
        <end position="106"/>
    </location>
</feature>
<evidence type="ECO:0008006" key="4">
    <source>
        <dbReference type="Google" id="ProtNLM"/>
    </source>
</evidence>
<proteinExistence type="predicted"/>
<feature type="transmembrane region" description="Helical" evidence="1">
    <location>
        <begin position="44"/>
        <end position="64"/>
    </location>
</feature>
<evidence type="ECO:0000313" key="3">
    <source>
        <dbReference type="Proteomes" id="UP000019155"/>
    </source>
</evidence>
<organism evidence="2 3">
    <name type="scientific">Bifidobacterium moukalabense DSM 27321</name>
    <dbReference type="NCBI Taxonomy" id="1435051"/>
    <lineage>
        <taxon>Bacteria</taxon>
        <taxon>Bacillati</taxon>
        <taxon>Actinomycetota</taxon>
        <taxon>Actinomycetes</taxon>
        <taxon>Bifidobacteriales</taxon>
        <taxon>Bifidobacteriaceae</taxon>
        <taxon>Bifidobacterium</taxon>
    </lineage>
</organism>
<dbReference type="AlphaFoldDB" id="W4NAM3"/>
<sequence length="125" mass="13744">MYVIGGVLMVACFEIALIPLWRLLTLARRRDVFSGEAVRWTNGILACAGAEAVLVILLMLAQIWMSPSMLVVEALGVERDSVRFVILGACLVALLLIAAFELLMLVMRSLLMQAIEQRDELAAVI</sequence>
<keyword evidence="1" id="KW-0472">Membrane</keyword>
<keyword evidence="1" id="KW-1133">Transmembrane helix</keyword>
<dbReference type="Pfam" id="PF11188">
    <property type="entry name" value="DUF2975"/>
    <property type="match status" value="1"/>
</dbReference>
<evidence type="ECO:0000313" key="2">
    <source>
        <dbReference type="EMBL" id="ETY72117.1"/>
    </source>
</evidence>
<gene>
    <name evidence="2" type="ORF">BMOU_0127</name>
</gene>
<evidence type="ECO:0000256" key="1">
    <source>
        <dbReference type="SAM" id="Phobius"/>
    </source>
</evidence>
<dbReference type="PATRIC" id="fig|1435051.3.peg.120"/>
<dbReference type="InterPro" id="IPR021354">
    <property type="entry name" value="DUF2975"/>
</dbReference>
<dbReference type="EMBL" id="AZMV01000001">
    <property type="protein sequence ID" value="ETY72117.1"/>
    <property type="molecule type" value="Genomic_DNA"/>
</dbReference>
<dbReference type="STRING" id="1435051.BMOU_0127"/>
<keyword evidence="1" id="KW-0812">Transmembrane</keyword>
<dbReference type="RefSeq" id="WP_235143624.1">
    <property type="nucleotide sequence ID" value="NZ_AZMV01000001.1"/>
</dbReference>
<dbReference type="Proteomes" id="UP000019155">
    <property type="component" value="Unassembled WGS sequence"/>
</dbReference>
<accession>W4NAM3</accession>
<name>W4NAM3_9BIFI</name>
<keyword evidence="3" id="KW-1185">Reference proteome</keyword>
<feature type="transmembrane region" description="Helical" evidence="1">
    <location>
        <begin position="6"/>
        <end position="24"/>
    </location>
</feature>
<protein>
    <recommendedName>
        <fullName evidence="4">DUF2975 domain-containing protein</fullName>
    </recommendedName>
</protein>